<dbReference type="SUPFAM" id="SSF103473">
    <property type="entry name" value="MFS general substrate transporter"/>
    <property type="match status" value="2"/>
</dbReference>
<dbReference type="NCBIfam" id="TIGR00924">
    <property type="entry name" value="yjdL_sub1_fam"/>
    <property type="match status" value="1"/>
</dbReference>
<dbReference type="GO" id="GO:1904680">
    <property type="term" value="F:peptide transmembrane transporter activity"/>
    <property type="evidence" value="ECO:0007669"/>
    <property type="project" value="InterPro"/>
</dbReference>
<dbReference type="Proteomes" id="UP000014393">
    <property type="component" value="Unassembled WGS sequence"/>
</dbReference>
<evidence type="ECO:0000256" key="2">
    <source>
        <dbReference type="ARBA" id="ARBA00022448"/>
    </source>
</evidence>
<dbReference type="InterPro" id="IPR018456">
    <property type="entry name" value="PTR2_symporter_CS"/>
</dbReference>
<dbReference type="HOGENOM" id="CLU_004790_0_1_11"/>
<feature type="transmembrane region" description="Helical" evidence="9">
    <location>
        <begin position="310"/>
        <end position="331"/>
    </location>
</feature>
<organism evidence="10 11">
    <name type="scientific">Actinotignum schaalii FB123-CNA-2</name>
    <dbReference type="NCBI Taxonomy" id="883067"/>
    <lineage>
        <taxon>Bacteria</taxon>
        <taxon>Bacillati</taxon>
        <taxon>Actinomycetota</taxon>
        <taxon>Actinomycetes</taxon>
        <taxon>Actinomycetales</taxon>
        <taxon>Actinomycetaceae</taxon>
        <taxon>Actinotignum</taxon>
    </lineage>
</organism>
<feature type="transmembrane region" description="Helical" evidence="9">
    <location>
        <begin position="489"/>
        <end position="507"/>
    </location>
</feature>
<reference evidence="10 11" key="1">
    <citation type="submission" date="2013-05" db="EMBL/GenBank/DDBJ databases">
        <title>The Genome Sequence of Actinobaculum schaalii FB123-CNA2.</title>
        <authorList>
            <consortium name="The Broad Institute Genomics Platform"/>
            <person name="Earl A."/>
            <person name="Ward D."/>
            <person name="Feldgarden M."/>
            <person name="Gevers D."/>
            <person name="Saerens B."/>
            <person name="Vaneechoutte M."/>
            <person name="Walker B."/>
            <person name="Young S."/>
            <person name="Zeng Q."/>
            <person name="Gargeya S."/>
            <person name="Fitzgerald M."/>
            <person name="Haas B."/>
            <person name="Abouelleil A."/>
            <person name="Allen A.W."/>
            <person name="Alvarado L."/>
            <person name="Arachchi H.M."/>
            <person name="Berlin A.M."/>
            <person name="Chapman S.B."/>
            <person name="Gainer-Dewar J."/>
            <person name="Goldberg J."/>
            <person name="Griggs A."/>
            <person name="Gujja S."/>
            <person name="Hansen M."/>
            <person name="Howarth C."/>
            <person name="Imamovic A."/>
            <person name="Ireland A."/>
            <person name="Larimer J."/>
            <person name="McCowan C."/>
            <person name="Murphy C."/>
            <person name="Pearson M."/>
            <person name="Poon T.W."/>
            <person name="Priest M."/>
            <person name="Roberts A."/>
            <person name="Saif S."/>
            <person name="Shea T."/>
            <person name="Sisk P."/>
            <person name="Sykes S."/>
            <person name="Wortman J."/>
            <person name="Nusbaum C."/>
            <person name="Birren B."/>
        </authorList>
    </citation>
    <scope>NUCLEOTIDE SEQUENCE [LARGE SCALE GENOMIC DNA]</scope>
    <source>
        <strain evidence="10 11">FB123-CNA-2</strain>
    </source>
</reference>
<feature type="transmembrane region" description="Helical" evidence="9">
    <location>
        <begin position="172"/>
        <end position="192"/>
    </location>
</feature>
<feature type="transmembrane region" description="Helical" evidence="9">
    <location>
        <begin position="519"/>
        <end position="540"/>
    </location>
</feature>
<feature type="transmembrane region" description="Helical" evidence="9">
    <location>
        <begin position="119"/>
        <end position="142"/>
    </location>
</feature>
<dbReference type="PROSITE" id="PS01023">
    <property type="entry name" value="PTR2_2"/>
    <property type="match status" value="1"/>
</dbReference>
<dbReference type="InterPro" id="IPR000109">
    <property type="entry name" value="POT_fam"/>
</dbReference>
<dbReference type="STRING" id="59505.FB03_01235"/>
<feature type="transmembrane region" description="Helical" evidence="9">
    <location>
        <begin position="448"/>
        <end position="468"/>
    </location>
</feature>
<feature type="transmembrane region" description="Helical" evidence="9">
    <location>
        <begin position="149"/>
        <end position="166"/>
    </location>
</feature>
<feature type="transmembrane region" description="Helical" evidence="9">
    <location>
        <begin position="421"/>
        <end position="442"/>
    </location>
</feature>
<feature type="compositionally biased region" description="Polar residues" evidence="8">
    <location>
        <begin position="8"/>
        <end position="17"/>
    </location>
</feature>
<evidence type="ECO:0000256" key="8">
    <source>
        <dbReference type="SAM" id="MobiDB-lite"/>
    </source>
</evidence>
<gene>
    <name evidence="10" type="ORF">HMPREF9237_00986</name>
</gene>
<dbReference type="InterPro" id="IPR005279">
    <property type="entry name" value="Dipep/tripep_permease"/>
</dbReference>
<keyword evidence="2 7" id="KW-0813">Transport</keyword>
<sequence length="552" mass="59401">MTDLPHKGNQTDTTHTAQPGPEASSDTTTVDLPTHAQIAAQVPENVENPKKYIKEHKEALRRDRRARAMHSFMGQPKGLYSLFGLELWERFSYLGFQAILVLYFTDAIANGGLGYAEDVGSSIVAAYGALVYLLSIVGAWIADRISGTYRAVLWGGIVIATGHIAMGIPTEFFTWVGLGLIVVGTGLLKPNVSTMVGELYAPGDSRRDAGFSIYYAGINIGAFLGPLVAGFLGQRVHWHAGFASAAVGMILGLIAYVATGKNLSGRAKAHRIRASFVADRSFWMLVGLVGGVVAVATLFAVLSSATLSDVVNGISVITWIVPVFFFLWMYRSPKVSRVERRNLIPYALLLIALILYNLLYFQTGNTLNLVALNATDNTIGSLSYPSSYYISLTAIVEIIMGPVLAWIWLKLGKRQPHVAAKVGLGAVLGGIAFVIVALAGILTPRGALLMPLWLVGCYIFLGLGDLVLQTSGMSATTKLAPRAFASQTMALWFAAMACAQGIQAQVVKFFDYENMAASIPTYFGVQGAVVIGYGVLLMALTPWMRSRMKVVA</sequence>
<dbReference type="GO" id="GO:0006857">
    <property type="term" value="P:oligopeptide transport"/>
    <property type="evidence" value="ECO:0007669"/>
    <property type="project" value="InterPro"/>
</dbReference>
<keyword evidence="3" id="KW-1003">Cell membrane</keyword>
<dbReference type="GO" id="GO:0005886">
    <property type="term" value="C:plasma membrane"/>
    <property type="evidence" value="ECO:0007669"/>
    <property type="project" value="UniProtKB-SubCell"/>
</dbReference>
<proteinExistence type="inferred from homology"/>
<protein>
    <submittedName>
        <fullName evidence="10">Amino acid/peptide transporter (Peptide:H+ symporter)</fullName>
    </submittedName>
</protein>
<feature type="transmembrane region" description="Helical" evidence="9">
    <location>
        <begin position="213"/>
        <end position="232"/>
    </location>
</feature>
<dbReference type="PANTHER" id="PTHR23517:SF15">
    <property type="entry name" value="PROTON-DEPENDENT OLIGOPEPTIDE FAMILY TRANSPORT PROTEIN"/>
    <property type="match status" value="1"/>
</dbReference>
<accession>S2WGM3</accession>
<feature type="transmembrane region" description="Helical" evidence="9">
    <location>
        <begin position="238"/>
        <end position="260"/>
    </location>
</feature>
<name>S2WGM3_9ACTO</name>
<dbReference type="AlphaFoldDB" id="S2WGM3"/>
<evidence type="ECO:0000256" key="9">
    <source>
        <dbReference type="SAM" id="Phobius"/>
    </source>
</evidence>
<keyword evidence="5 9" id="KW-1133">Transmembrane helix</keyword>
<evidence type="ECO:0000256" key="1">
    <source>
        <dbReference type="ARBA" id="ARBA00004651"/>
    </source>
</evidence>
<dbReference type="Pfam" id="PF00854">
    <property type="entry name" value="PTR2"/>
    <property type="match status" value="1"/>
</dbReference>
<evidence type="ECO:0000256" key="3">
    <source>
        <dbReference type="ARBA" id="ARBA00022475"/>
    </source>
</evidence>
<evidence type="ECO:0000256" key="5">
    <source>
        <dbReference type="ARBA" id="ARBA00022989"/>
    </source>
</evidence>
<evidence type="ECO:0000256" key="4">
    <source>
        <dbReference type="ARBA" id="ARBA00022692"/>
    </source>
</evidence>
<feature type="transmembrane region" description="Helical" evidence="9">
    <location>
        <begin position="388"/>
        <end position="409"/>
    </location>
</feature>
<feature type="transmembrane region" description="Helical" evidence="9">
    <location>
        <begin position="91"/>
        <end position="113"/>
    </location>
</feature>
<comment type="similarity">
    <text evidence="7">Belongs to the major facilitator superfamily. Proton-dependent oligopeptide transporter (POT/PTR) (TC 2.A.17) family.</text>
</comment>
<dbReference type="eggNOG" id="COG3104">
    <property type="taxonomic scope" value="Bacteria"/>
</dbReference>
<evidence type="ECO:0000313" key="10">
    <source>
        <dbReference type="EMBL" id="EPD27049.1"/>
    </source>
</evidence>
<comment type="subcellular location">
    <subcellularLocation>
        <location evidence="1">Cell membrane</location>
        <topology evidence="1">Multi-pass membrane protein</topology>
    </subcellularLocation>
    <subcellularLocation>
        <location evidence="7">Membrane</location>
        <topology evidence="7">Multi-pass membrane protein</topology>
    </subcellularLocation>
</comment>
<evidence type="ECO:0000313" key="11">
    <source>
        <dbReference type="Proteomes" id="UP000014393"/>
    </source>
</evidence>
<evidence type="ECO:0000256" key="6">
    <source>
        <dbReference type="ARBA" id="ARBA00023136"/>
    </source>
</evidence>
<dbReference type="CDD" id="cd17346">
    <property type="entry name" value="MFS_DtpA_like"/>
    <property type="match status" value="1"/>
</dbReference>
<dbReference type="PANTHER" id="PTHR23517">
    <property type="entry name" value="RESISTANCE PROTEIN MDTM, PUTATIVE-RELATED-RELATED"/>
    <property type="match status" value="1"/>
</dbReference>
<keyword evidence="4 7" id="KW-0812">Transmembrane</keyword>
<feature type="transmembrane region" description="Helical" evidence="9">
    <location>
        <begin position="281"/>
        <end position="304"/>
    </location>
</feature>
<dbReference type="InterPro" id="IPR050171">
    <property type="entry name" value="MFS_Transporters"/>
</dbReference>
<dbReference type="EMBL" id="AGWM01000010">
    <property type="protein sequence ID" value="EPD27049.1"/>
    <property type="molecule type" value="Genomic_DNA"/>
</dbReference>
<feature type="region of interest" description="Disordered" evidence="8">
    <location>
        <begin position="1"/>
        <end position="29"/>
    </location>
</feature>
<comment type="caution">
    <text evidence="10">The sequence shown here is derived from an EMBL/GenBank/DDBJ whole genome shotgun (WGS) entry which is preliminary data.</text>
</comment>
<dbReference type="RefSeq" id="WP_016442609.1">
    <property type="nucleotide sequence ID" value="NZ_KE150262.1"/>
</dbReference>
<evidence type="ECO:0000256" key="7">
    <source>
        <dbReference type="RuleBase" id="RU003755"/>
    </source>
</evidence>
<feature type="transmembrane region" description="Helical" evidence="9">
    <location>
        <begin position="343"/>
        <end position="361"/>
    </location>
</feature>
<dbReference type="InterPro" id="IPR036259">
    <property type="entry name" value="MFS_trans_sf"/>
</dbReference>
<dbReference type="Gene3D" id="1.20.1250.20">
    <property type="entry name" value="MFS general substrate transporter like domains"/>
    <property type="match status" value="1"/>
</dbReference>
<dbReference type="PATRIC" id="fig|883067.3.peg.967"/>
<keyword evidence="6 9" id="KW-0472">Membrane</keyword>
<keyword evidence="11" id="KW-1185">Reference proteome</keyword>